<name>A0A916UIK1_9ACTN</name>
<dbReference type="Pfam" id="PF00850">
    <property type="entry name" value="Hist_deacetyl"/>
    <property type="match status" value="1"/>
</dbReference>
<proteinExistence type="inferred from homology"/>
<evidence type="ECO:0000256" key="1">
    <source>
        <dbReference type="ARBA" id="ARBA00005947"/>
    </source>
</evidence>
<dbReference type="Gene3D" id="3.40.800.20">
    <property type="entry name" value="Histone deacetylase domain"/>
    <property type="match status" value="1"/>
</dbReference>
<sequence length="293" mass="31325">MKVFYSPDFVGAAHGFDTTRKAGWVADSLTSNPYSGLTLTEPTPLAESDLLRVHSEDYVDAVRTGKPAQLAETQGFSWDPALWHMVLASNGGVVAAAHAALTGGVSGSLSSGLHHAKREHGSGFCTFNGLVIAAKKLLDEGAAQSVMILDLDAHCGGGTAELVNNDERIEHVDVSVSAFDRYTDTDNSRLRIVHDADDYLTTVRDMLNAAGQHSLCLYNAGMDPHEDCAIGGLNGITNDILAQREKLVFDWCRAHETPVAFVLAGGYIGSRLDQADLVAAHRLTIAEATRSHL</sequence>
<dbReference type="InterPro" id="IPR023696">
    <property type="entry name" value="Ureohydrolase_dom_sf"/>
</dbReference>
<dbReference type="AlphaFoldDB" id="A0A916UIK1"/>
<comment type="similarity">
    <text evidence="1">Belongs to the histone deacetylase family.</text>
</comment>
<dbReference type="Proteomes" id="UP000641514">
    <property type="component" value="Unassembled WGS sequence"/>
</dbReference>
<dbReference type="GO" id="GO:0004407">
    <property type="term" value="F:histone deacetylase activity"/>
    <property type="evidence" value="ECO:0007669"/>
    <property type="project" value="TreeGrafter"/>
</dbReference>
<dbReference type="PANTHER" id="PTHR10625">
    <property type="entry name" value="HISTONE DEACETYLASE HDAC1-RELATED"/>
    <property type="match status" value="1"/>
</dbReference>
<reference evidence="3" key="2">
    <citation type="submission" date="2020-09" db="EMBL/GenBank/DDBJ databases">
        <authorList>
            <person name="Sun Q."/>
            <person name="Zhou Y."/>
        </authorList>
    </citation>
    <scope>NUCLEOTIDE SEQUENCE</scope>
    <source>
        <strain evidence="3">CGMCC 1.15478</strain>
    </source>
</reference>
<feature type="domain" description="Histone deacetylase" evidence="2">
    <location>
        <begin position="27"/>
        <end position="273"/>
    </location>
</feature>
<dbReference type="GO" id="GO:0040029">
    <property type="term" value="P:epigenetic regulation of gene expression"/>
    <property type="evidence" value="ECO:0007669"/>
    <property type="project" value="TreeGrafter"/>
</dbReference>
<evidence type="ECO:0000313" key="3">
    <source>
        <dbReference type="EMBL" id="GGC74257.1"/>
    </source>
</evidence>
<dbReference type="SUPFAM" id="SSF52768">
    <property type="entry name" value="Arginase/deacetylase"/>
    <property type="match status" value="1"/>
</dbReference>
<protein>
    <submittedName>
        <fullName evidence="3">Histone deacetylase</fullName>
    </submittedName>
</protein>
<evidence type="ECO:0000313" key="4">
    <source>
        <dbReference type="Proteomes" id="UP000641514"/>
    </source>
</evidence>
<organism evidence="3 4">
    <name type="scientific">Hoyosella rhizosphaerae</name>
    <dbReference type="NCBI Taxonomy" id="1755582"/>
    <lineage>
        <taxon>Bacteria</taxon>
        <taxon>Bacillati</taxon>
        <taxon>Actinomycetota</taxon>
        <taxon>Actinomycetes</taxon>
        <taxon>Mycobacteriales</taxon>
        <taxon>Hoyosellaceae</taxon>
        <taxon>Hoyosella</taxon>
    </lineage>
</organism>
<dbReference type="InterPro" id="IPR023801">
    <property type="entry name" value="His_deacetylse_dom"/>
</dbReference>
<dbReference type="PRINTS" id="PR01270">
    <property type="entry name" value="HDASUPER"/>
</dbReference>
<keyword evidence="4" id="KW-1185">Reference proteome</keyword>
<dbReference type="RefSeq" id="WP_188676569.1">
    <property type="nucleotide sequence ID" value="NZ_BMJH01000003.1"/>
</dbReference>
<dbReference type="InterPro" id="IPR000286">
    <property type="entry name" value="HDACs"/>
</dbReference>
<reference evidence="3" key="1">
    <citation type="journal article" date="2014" name="Int. J. Syst. Evol. Microbiol.">
        <title>Complete genome sequence of Corynebacterium casei LMG S-19264T (=DSM 44701T), isolated from a smear-ripened cheese.</title>
        <authorList>
            <consortium name="US DOE Joint Genome Institute (JGI-PGF)"/>
            <person name="Walter F."/>
            <person name="Albersmeier A."/>
            <person name="Kalinowski J."/>
            <person name="Ruckert C."/>
        </authorList>
    </citation>
    <scope>NUCLEOTIDE SEQUENCE</scope>
    <source>
        <strain evidence="3">CGMCC 1.15478</strain>
    </source>
</reference>
<gene>
    <name evidence="3" type="ORF">GCM10011410_29380</name>
</gene>
<evidence type="ECO:0000259" key="2">
    <source>
        <dbReference type="Pfam" id="PF00850"/>
    </source>
</evidence>
<comment type="caution">
    <text evidence="3">The sequence shown here is derived from an EMBL/GenBank/DDBJ whole genome shotgun (WGS) entry which is preliminary data.</text>
</comment>
<accession>A0A916UIK1</accession>
<dbReference type="PANTHER" id="PTHR10625:SF19">
    <property type="entry name" value="HISTONE DEACETYLASE 12"/>
    <property type="match status" value="1"/>
</dbReference>
<dbReference type="EMBL" id="BMJH01000003">
    <property type="protein sequence ID" value="GGC74257.1"/>
    <property type="molecule type" value="Genomic_DNA"/>
</dbReference>
<dbReference type="InterPro" id="IPR037138">
    <property type="entry name" value="His_deacetylse_dom_sf"/>
</dbReference>